<dbReference type="HOGENOM" id="CLU_096573_1_0_1"/>
<dbReference type="EMBL" id="KI912112">
    <property type="protein sequence ID" value="ETS81305.1"/>
    <property type="molecule type" value="Genomic_DNA"/>
</dbReference>
<dbReference type="RefSeq" id="XP_007833079.1">
    <property type="nucleotide sequence ID" value="XM_007834888.1"/>
</dbReference>
<dbReference type="InterPro" id="IPR032710">
    <property type="entry name" value="NTF2-like_dom_sf"/>
</dbReference>
<dbReference type="GeneID" id="19271320"/>
<feature type="chain" id="PRO_5004835433" description="NTF2-like domain-containing protein" evidence="1">
    <location>
        <begin position="20"/>
        <end position="184"/>
    </location>
</feature>
<keyword evidence="4" id="KW-1185">Reference proteome</keyword>
<protein>
    <recommendedName>
        <fullName evidence="2">NTF2-like domain-containing protein</fullName>
    </recommendedName>
</protein>
<dbReference type="KEGG" id="pfy:PFICI_06307"/>
<gene>
    <name evidence="3" type="ORF">PFICI_06307</name>
</gene>
<feature type="signal peptide" evidence="1">
    <location>
        <begin position="1"/>
        <end position="19"/>
    </location>
</feature>
<feature type="domain" description="NTF2-like" evidence="2">
    <location>
        <begin position="40"/>
        <end position="176"/>
    </location>
</feature>
<dbReference type="Proteomes" id="UP000030651">
    <property type="component" value="Unassembled WGS sequence"/>
</dbReference>
<dbReference type="SUPFAM" id="SSF54427">
    <property type="entry name" value="NTF2-like"/>
    <property type="match status" value="1"/>
</dbReference>
<sequence length="184" mass="19229">MQPIFSLSALLACAGAALAAPSSLPSASQNLSIFNKRSDTCLDDADGARLAAQFADLVGNYTAAKADALLLPDYADYSDGINSLMGRPPGSETFAGREAFKAAQAGHGGTPMVVSDVVAVTCDAVVWTWTAAFGEAAKSVRGINVVRYVLGEDGNWWVARVDMEMNSLVYLEDLGGSWTMPATA</sequence>
<evidence type="ECO:0000313" key="3">
    <source>
        <dbReference type="EMBL" id="ETS81305.1"/>
    </source>
</evidence>
<dbReference type="OMA" id="DTWQIKT"/>
<keyword evidence="1" id="KW-0732">Signal</keyword>
<dbReference type="InterPro" id="IPR058645">
    <property type="entry name" value="NTF2-like_dom_7"/>
</dbReference>
<evidence type="ECO:0000259" key="2">
    <source>
        <dbReference type="Pfam" id="PF26534"/>
    </source>
</evidence>
<dbReference type="Pfam" id="PF26534">
    <property type="entry name" value="NTF2_7"/>
    <property type="match status" value="1"/>
</dbReference>
<dbReference type="eggNOG" id="ENOG502SB73">
    <property type="taxonomic scope" value="Eukaryota"/>
</dbReference>
<proteinExistence type="predicted"/>
<name>W3X5I1_PESFW</name>
<dbReference type="InParanoid" id="W3X5I1"/>
<reference evidence="4" key="1">
    <citation type="journal article" date="2015" name="BMC Genomics">
        <title>Genomic and transcriptomic analysis of the endophytic fungus Pestalotiopsis fici reveals its lifestyle and high potential for synthesis of natural products.</title>
        <authorList>
            <person name="Wang X."/>
            <person name="Zhang X."/>
            <person name="Liu L."/>
            <person name="Xiang M."/>
            <person name="Wang W."/>
            <person name="Sun X."/>
            <person name="Che Y."/>
            <person name="Guo L."/>
            <person name="Liu G."/>
            <person name="Guo L."/>
            <person name="Wang C."/>
            <person name="Yin W.B."/>
            <person name="Stadler M."/>
            <person name="Zhang X."/>
            <person name="Liu X."/>
        </authorList>
    </citation>
    <scope>NUCLEOTIDE SEQUENCE [LARGE SCALE GENOMIC DNA]</scope>
    <source>
        <strain evidence="4">W106-1 / CGMCC3.15140</strain>
    </source>
</reference>
<organism evidence="3 4">
    <name type="scientific">Pestalotiopsis fici (strain W106-1 / CGMCC3.15140)</name>
    <dbReference type="NCBI Taxonomy" id="1229662"/>
    <lineage>
        <taxon>Eukaryota</taxon>
        <taxon>Fungi</taxon>
        <taxon>Dikarya</taxon>
        <taxon>Ascomycota</taxon>
        <taxon>Pezizomycotina</taxon>
        <taxon>Sordariomycetes</taxon>
        <taxon>Xylariomycetidae</taxon>
        <taxon>Amphisphaeriales</taxon>
        <taxon>Sporocadaceae</taxon>
        <taxon>Pestalotiopsis</taxon>
    </lineage>
</organism>
<dbReference type="AlphaFoldDB" id="W3X5I1"/>
<evidence type="ECO:0000256" key="1">
    <source>
        <dbReference type="SAM" id="SignalP"/>
    </source>
</evidence>
<dbReference type="OrthoDB" id="5596743at2759"/>
<accession>W3X5I1</accession>
<evidence type="ECO:0000313" key="4">
    <source>
        <dbReference type="Proteomes" id="UP000030651"/>
    </source>
</evidence>